<dbReference type="PANTHER" id="PTHR42781">
    <property type="entry name" value="SPERMIDINE/PUTRESCINE IMPORT ATP-BINDING PROTEIN POTA"/>
    <property type="match status" value="1"/>
</dbReference>
<keyword evidence="4" id="KW-1185">Reference proteome</keyword>
<accession>A0A402ATR7</accession>
<evidence type="ECO:0000259" key="2">
    <source>
        <dbReference type="Pfam" id="PF08402"/>
    </source>
</evidence>
<evidence type="ECO:0000313" key="3">
    <source>
        <dbReference type="EMBL" id="GCE22556.1"/>
    </source>
</evidence>
<protein>
    <recommendedName>
        <fullName evidence="2">Transport-associated OB type 2 domain-containing protein</fullName>
    </recommendedName>
</protein>
<gene>
    <name evidence="3" type="ORF">KDK_63560</name>
</gene>
<dbReference type="Gene3D" id="2.40.50.100">
    <property type="match status" value="1"/>
</dbReference>
<name>A0A402ATR7_9CHLR</name>
<dbReference type="InterPro" id="IPR013611">
    <property type="entry name" value="Transp-assoc_OB_typ2"/>
</dbReference>
<feature type="domain" description="Transport-associated OB type 2" evidence="2">
    <location>
        <begin position="71"/>
        <end position="153"/>
    </location>
</feature>
<organism evidence="3 4">
    <name type="scientific">Dictyobacter kobayashii</name>
    <dbReference type="NCBI Taxonomy" id="2014872"/>
    <lineage>
        <taxon>Bacteria</taxon>
        <taxon>Bacillati</taxon>
        <taxon>Chloroflexota</taxon>
        <taxon>Ktedonobacteria</taxon>
        <taxon>Ktedonobacterales</taxon>
        <taxon>Dictyobacteraceae</taxon>
        <taxon>Dictyobacter</taxon>
    </lineage>
</organism>
<dbReference type="GO" id="GO:0043190">
    <property type="term" value="C:ATP-binding cassette (ABC) transporter complex"/>
    <property type="evidence" value="ECO:0007669"/>
    <property type="project" value="InterPro"/>
</dbReference>
<dbReference type="AlphaFoldDB" id="A0A402ATR7"/>
<evidence type="ECO:0000313" key="4">
    <source>
        <dbReference type="Proteomes" id="UP000287188"/>
    </source>
</evidence>
<dbReference type="Proteomes" id="UP000287188">
    <property type="component" value="Unassembled WGS sequence"/>
</dbReference>
<dbReference type="InterPro" id="IPR050093">
    <property type="entry name" value="ABC_SmlMolc_Importer"/>
</dbReference>
<dbReference type="GO" id="GO:0022857">
    <property type="term" value="F:transmembrane transporter activity"/>
    <property type="evidence" value="ECO:0007669"/>
    <property type="project" value="InterPro"/>
</dbReference>
<dbReference type="GO" id="GO:0005524">
    <property type="term" value="F:ATP binding"/>
    <property type="evidence" value="ECO:0007669"/>
    <property type="project" value="InterPro"/>
</dbReference>
<reference evidence="4" key="1">
    <citation type="submission" date="2018-12" db="EMBL/GenBank/DDBJ databases">
        <title>Tengunoibacter tsumagoiensis gen. nov., sp. nov., Dictyobacter kobayashii sp. nov., D. alpinus sp. nov., and D. joshuensis sp. nov. and description of Dictyobacteraceae fam. nov. within the order Ktedonobacterales isolated from Tengu-no-mugimeshi.</title>
        <authorList>
            <person name="Wang C.M."/>
            <person name="Zheng Y."/>
            <person name="Sakai Y."/>
            <person name="Toyoda A."/>
            <person name="Minakuchi Y."/>
            <person name="Abe K."/>
            <person name="Yokota A."/>
            <person name="Yabe S."/>
        </authorList>
    </citation>
    <scope>NUCLEOTIDE SEQUENCE [LARGE SCALE GENOMIC DNA]</scope>
    <source>
        <strain evidence="4">Uno11</strain>
    </source>
</reference>
<dbReference type="OrthoDB" id="9802264at2"/>
<dbReference type="SUPFAM" id="SSF50331">
    <property type="entry name" value="MOP-like"/>
    <property type="match status" value="1"/>
</dbReference>
<comment type="caution">
    <text evidence="3">The sequence shown here is derived from an EMBL/GenBank/DDBJ whole genome shotgun (WGS) entry which is preliminary data.</text>
</comment>
<proteinExistence type="predicted"/>
<evidence type="ECO:0000256" key="1">
    <source>
        <dbReference type="ARBA" id="ARBA00022448"/>
    </source>
</evidence>
<dbReference type="InterPro" id="IPR008995">
    <property type="entry name" value="Mo/tungstate-bd_C_term_dom"/>
</dbReference>
<dbReference type="EMBL" id="BIFS01000002">
    <property type="protein sequence ID" value="GCE22556.1"/>
    <property type="molecule type" value="Genomic_DNA"/>
</dbReference>
<keyword evidence="1" id="KW-0813">Transport</keyword>
<sequence length="166" mass="18670">MSKGQIEQLDNPEQIYRKPQTVFTATFVGVSNRFEGTVISASQGKCQVKQQDFYVAAQPEDFQDGDAILILVRPEQIAIHDQDEPELAGPLATHNHIPGIIQLRTFLGPFTRFMVKTANDELVTVDVSNQQARDLFVAQSIVMTFSPDNCYVLPLQDKKQKYIQSI</sequence>
<dbReference type="RefSeq" id="WP_126555531.1">
    <property type="nucleotide sequence ID" value="NZ_BIFS01000002.1"/>
</dbReference>
<dbReference type="Pfam" id="PF08402">
    <property type="entry name" value="TOBE_2"/>
    <property type="match status" value="1"/>
</dbReference>
<dbReference type="PANTHER" id="PTHR42781:SF4">
    <property type="entry name" value="SPERMIDINE_PUTRESCINE IMPORT ATP-BINDING PROTEIN POTA"/>
    <property type="match status" value="1"/>
</dbReference>